<dbReference type="CDD" id="cd04301">
    <property type="entry name" value="NAT_SF"/>
    <property type="match status" value="1"/>
</dbReference>
<keyword evidence="4" id="KW-1185">Reference proteome</keyword>
<proteinExistence type="predicted"/>
<dbReference type="PROSITE" id="PS51186">
    <property type="entry name" value="GNAT"/>
    <property type="match status" value="1"/>
</dbReference>
<evidence type="ECO:0000313" key="3">
    <source>
        <dbReference type="EMBL" id="ABM93641.1"/>
    </source>
</evidence>
<dbReference type="GO" id="GO:0016747">
    <property type="term" value="F:acyltransferase activity, transferring groups other than amino-acyl groups"/>
    <property type="evidence" value="ECO:0007669"/>
    <property type="project" value="InterPro"/>
</dbReference>
<feature type="domain" description="N-acetyltransferase" evidence="2">
    <location>
        <begin position="96"/>
        <end position="237"/>
    </location>
</feature>
<dbReference type="HOGENOM" id="CLU_085660_0_0_4"/>
<dbReference type="InterPro" id="IPR000182">
    <property type="entry name" value="GNAT_dom"/>
</dbReference>
<dbReference type="Gene3D" id="3.40.630.30">
    <property type="match status" value="1"/>
</dbReference>
<evidence type="ECO:0000313" key="4">
    <source>
        <dbReference type="Proteomes" id="UP000000366"/>
    </source>
</evidence>
<dbReference type="Pfam" id="PF08445">
    <property type="entry name" value="FR47"/>
    <property type="match status" value="1"/>
</dbReference>
<dbReference type="eggNOG" id="COG3393">
    <property type="taxonomic scope" value="Bacteria"/>
</dbReference>
<protein>
    <submittedName>
        <fullName evidence="3">Putative acetyltransferase</fullName>
    </submittedName>
</protein>
<feature type="region of interest" description="Disordered" evidence="1">
    <location>
        <begin position="88"/>
        <end position="107"/>
    </location>
</feature>
<gene>
    <name evidence="3" type="ordered locus">Mpe_A0679</name>
</gene>
<dbReference type="Proteomes" id="UP000000366">
    <property type="component" value="Chromosome"/>
</dbReference>
<dbReference type="InterPro" id="IPR013653">
    <property type="entry name" value="GCN5-like_dom"/>
</dbReference>
<sequence length="237" mass="25600">MNAGLLDNITWHTLSGPQSHWSVGGDTARRYAPGFSPIVGFADLQRPDFAALAPHCASGEPLYCAGWSGPAPAGWRIEAESTMHQMVWDGPAPPPADADDPPEPALPPGTERLGAAHVPRMLALVGLTQPGPFGPRTVELGAYYGCLDGERLRAMAGERMGAGGFREISGVCTHPDDRGHGLAHRLMARLLRQQLARGEQPFLHVMHDNRAASHVYERLGFRLRREVVVRVLSRVGA</sequence>
<evidence type="ECO:0000256" key="1">
    <source>
        <dbReference type="SAM" id="MobiDB-lite"/>
    </source>
</evidence>
<dbReference type="RefSeq" id="WP_011828279.1">
    <property type="nucleotide sequence ID" value="NC_008825.1"/>
</dbReference>
<dbReference type="KEGG" id="mpt:Mpe_A0679"/>
<evidence type="ECO:0000259" key="2">
    <source>
        <dbReference type="PROSITE" id="PS51186"/>
    </source>
</evidence>
<keyword evidence="3" id="KW-0808">Transferase</keyword>
<dbReference type="EMBL" id="CP000555">
    <property type="protein sequence ID" value="ABM93641.1"/>
    <property type="molecule type" value="Genomic_DNA"/>
</dbReference>
<dbReference type="STRING" id="420662.Mpe_A0679"/>
<dbReference type="SUPFAM" id="SSF55729">
    <property type="entry name" value="Acyl-CoA N-acyltransferases (Nat)"/>
    <property type="match status" value="1"/>
</dbReference>
<accession>A2SDK2</accession>
<organism evidence="3 4">
    <name type="scientific">Methylibium petroleiphilum (strain ATCC BAA-1232 / LMG 22953 / PM1)</name>
    <dbReference type="NCBI Taxonomy" id="420662"/>
    <lineage>
        <taxon>Bacteria</taxon>
        <taxon>Pseudomonadati</taxon>
        <taxon>Pseudomonadota</taxon>
        <taxon>Betaproteobacteria</taxon>
        <taxon>Burkholderiales</taxon>
        <taxon>Sphaerotilaceae</taxon>
        <taxon>Methylibium</taxon>
    </lineage>
</organism>
<reference evidence="3 4" key="1">
    <citation type="journal article" date="2007" name="J. Bacteriol.">
        <title>Whole-genome analysis of the methyl tert-butyl ether-degrading beta-proteobacterium Methylibium petroleiphilum PM1.</title>
        <authorList>
            <person name="Kane S.R."/>
            <person name="Chakicherla A.Y."/>
            <person name="Chain P.S.G."/>
            <person name="Schmidt R."/>
            <person name="Shin M.W."/>
            <person name="Legler T.C."/>
            <person name="Scow K.M."/>
            <person name="Larimer F.W."/>
            <person name="Lucas S.M."/>
            <person name="Richardson P.M."/>
            <person name="Hristova K.R."/>
        </authorList>
    </citation>
    <scope>NUCLEOTIDE SEQUENCE [LARGE SCALE GENOMIC DNA]</scope>
    <source>
        <strain evidence="4">ATCC BAA-1232 / LMG 22953 / PM1</strain>
    </source>
</reference>
<name>A2SDK2_METPP</name>
<dbReference type="AlphaFoldDB" id="A2SDK2"/>
<dbReference type="InterPro" id="IPR016181">
    <property type="entry name" value="Acyl_CoA_acyltransferase"/>
</dbReference>